<feature type="domain" description="RRM" evidence="4">
    <location>
        <begin position="40"/>
        <end position="118"/>
    </location>
</feature>
<evidence type="ECO:0000259" key="4">
    <source>
        <dbReference type="PROSITE" id="PS50102"/>
    </source>
</evidence>
<dbReference type="InterPro" id="IPR052462">
    <property type="entry name" value="SLIRP/GR-RBP-like"/>
</dbReference>
<dbReference type="AlphaFoldDB" id="A0AAJ6TQN5"/>
<evidence type="ECO:0000256" key="2">
    <source>
        <dbReference type="PROSITE-ProRule" id="PRU00176"/>
    </source>
</evidence>
<dbReference type="InterPro" id="IPR035979">
    <property type="entry name" value="RBD_domain_sf"/>
</dbReference>
<dbReference type="PROSITE" id="PS50102">
    <property type="entry name" value="RRM"/>
    <property type="match status" value="1"/>
</dbReference>
<evidence type="ECO:0000313" key="6">
    <source>
        <dbReference type="RefSeq" id="XP_011015146.1"/>
    </source>
</evidence>
<protein>
    <submittedName>
        <fullName evidence="6">Glycine-rich RNA-binding protein 4, mitochondrial-like</fullName>
    </submittedName>
</protein>
<evidence type="ECO:0000256" key="3">
    <source>
        <dbReference type="SAM" id="MobiDB-lite"/>
    </source>
</evidence>
<sequence>MAFLTKVGNMLRQTTSRQMASDISASRLSIYQAMRCMSSSKLFVGGISFQTDDNSLKEAFDKYGNVVEARIIMDRETGRSRGFGFVTYTCSEEASSAIQALDGQDLHGRRVRVNYATERPQRTFNNNYGSYGGGNYGGGYGSGGGYGYGSGGGYGTNVGGNHGGRNATYGGNDGNYAVQNTFDGGAGNYGIAGGGGGSDSYASTDANVGYDGNAGLGYGSSNQFGASDSSGGGFNPDDALDANYKDEDDAGDFAKRA</sequence>
<dbReference type="InterPro" id="IPR000504">
    <property type="entry name" value="RRM_dom"/>
</dbReference>
<dbReference type="FunFam" id="3.30.70.330:FF:000631">
    <property type="entry name" value="Glycine-rich RNA-binding protein 3, mitochondrial"/>
    <property type="match status" value="1"/>
</dbReference>
<name>A0AAJ6TQN5_POPEU</name>
<dbReference type="RefSeq" id="XP_011015146.1">
    <property type="nucleotide sequence ID" value="XM_011016844.1"/>
</dbReference>
<dbReference type="InterPro" id="IPR012677">
    <property type="entry name" value="Nucleotide-bd_a/b_plait_sf"/>
</dbReference>
<keyword evidence="5" id="KW-1185">Reference proteome</keyword>
<dbReference type="SMART" id="SM00360">
    <property type="entry name" value="RRM"/>
    <property type="match status" value="1"/>
</dbReference>
<dbReference type="CDD" id="cd21608">
    <property type="entry name" value="RRM2_NsCP33_like"/>
    <property type="match status" value="1"/>
</dbReference>
<accession>A0AAJ6TQN5</accession>
<feature type="region of interest" description="Disordered" evidence="3">
    <location>
        <begin position="221"/>
        <end position="257"/>
    </location>
</feature>
<dbReference type="SUPFAM" id="SSF54928">
    <property type="entry name" value="RNA-binding domain, RBD"/>
    <property type="match status" value="1"/>
</dbReference>
<dbReference type="Proteomes" id="UP000694918">
    <property type="component" value="Unplaced"/>
</dbReference>
<reference evidence="6" key="1">
    <citation type="submission" date="2025-08" db="UniProtKB">
        <authorList>
            <consortium name="RefSeq"/>
        </authorList>
    </citation>
    <scope>IDENTIFICATION</scope>
</reference>
<dbReference type="GO" id="GO:0003723">
    <property type="term" value="F:RNA binding"/>
    <property type="evidence" value="ECO:0007669"/>
    <property type="project" value="UniProtKB-UniRule"/>
</dbReference>
<dbReference type="PANTHER" id="PTHR48027">
    <property type="entry name" value="HETEROGENEOUS NUCLEAR RIBONUCLEOPROTEIN 87F-RELATED"/>
    <property type="match status" value="1"/>
</dbReference>
<dbReference type="KEGG" id="peu:105118804"/>
<dbReference type="InterPro" id="IPR048289">
    <property type="entry name" value="RRM2_NsCP33-like"/>
</dbReference>
<organism evidence="5 6">
    <name type="scientific">Populus euphratica</name>
    <name type="common">Euphrates poplar</name>
    <dbReference type="NCBI Taxonomy" id="75702"/>
    <lineage>
        <taxon>Eukaryota</taxon>
        <taxon>Viridiplantae</taxon>
        <taxon>Streptophyta</taxon>
        <taxon>Embryophyta</taxon>
        <taxon>Tracheophyta</taxon>
        <taxon>Spermatophyta</taxon>
        <taxon>Magnoliopsida</taxon>
        <taxon>eudicotyledons</taxon>
        <taxon>Gunneridae</taxon>
        <taxon>Pentapetalae</taxon>
        <taxon>rosids</taxon>
        <taxon>fabids</taxon>
        <taxon>Malpighiales</taxon>
        <taxon>Salicaceae</taxon>
        <taxon>Saliceae</taxon>
        <taxon>Populus</taxon>
    </lineage>
</organism>
<dbReference type="GeneID" id="105118804"/>
<evidence type="ECO:0000256" key="1">
    <source>
        <dbReference type="ARBA" id="ARBA00022884"/>
    </source>
</evidence>
<keyword evidence="1 2" id="KW-0694">RNA-binding</keyword>
<gene>
    <name evidence="6" type="primary">LOC105118804</name>
</gene>
<dbReference type="Gene3D" id="3.30.70.330">
    <property type="match status" value="1"/>
</dbReference>
<proteinExistence type="predicted"/>
<dbReference type="Pfam" id="PF00076">
    <property type="entry name" value="RRM_1"/>
    <property type="match status" value="1"/>
</dbReference>
<evidence type="ECO:0000313" key="5">
    <source>
        <dbReference type="Proteomes" id="UP000694918"/>
    </source>
</evidence>